<feature type="compositionally biased region" description="Low complexity" evidence="1">
    <location>
        <begin position="80"/>
        <end position="98"/>
    </location>
</feature>
<evidence type="ECO:0000256" key="1">
    <source>
        <dbReference type="SAM" id="MobiDB-lite"/>
    </source>
</evidence>
<sequence>MSITIKNYFTKQKEIDFSNLPPALQKANKEMDTLVNAYDKSPAIKRVIDLYLEKLNKAVGQKEKPKPAPKPKSNTKTKKTTSTTTKSTTKAKTTTTKKLPAATSHFTEDIRLLRRFKALIGKEKTRKQLLGVFQDMERRMVEQKVRKDAKYAALLEQAHQLLAKMLKSTKEGELVNVEIKSKAGKDFFEKVIHAANESRVRASVTLLKSFIGLEGSINPDKAKVERLLNRLNTALEKEKVTTKDLFYKEIKEAKAALTQYLKAKESMIPISPMALNGIHCACGMPKK</sequence>
<protein>
    <submittedName>
        <fullName evidence="2">Uncharacterized protein</fullName>
    </submittedName>
</protein>
<organism evidence="2 3">
    <name type="scientific">Algivirga pacifica</name>
    <dbReference type="NCBI Taxonomy" id="1162670"/>
    <lineage>
        <taxon>Bacteria</taxon>
        <taxon>Pseudomonadati</taxon>
        <taxon>Bacteroidota</taxon>
        <taxon>Cytophagia</taxon>
        <taxon>Cytophagales</taxon>
        <taxon>Flammeovirgaceae</taxon>
        <taxon>Algivirga</taxon>
    </lineage>
</organism>
<evidence type="ECO:0000313" key="3">
    <source>
        <dbReference type="Proteomes" id="UP001500298"/>
    </source>
</evidence>
<accession>A0ABP9DC45</accession>
<gene>
    <name evidence="2" type="ORF">GCM10023331_25900</name>
</gene>
<proteinExistence type="predicted"/>
<evidence type="ECO:0000313" key="2">
    <source>
        <dbReference type="EMBL" id="GAA4839532.1"/>
    </source>
</evidence>
<feature type="region of interest" description="Disordered" evidence="1">
    <location>
        <begin position="59"/>
        <end position="98"/>
    </location>
</feature>
<dbReference type="EMBL" id="BAABJX010000038">
    <property type="protein sequence ID" value="GAA4839532.1"/>
    <property type="molecule type" value="Genomic_DNA"/>
</dbReference>
<comment type="caution">
    <text evidence="2">The sequence shown here is derived from an EMBL/GenBank/DDBJ whole genome shotgun (WGS) entry which is preliminary data.</text>
</comment>
<dbReference type="Proteomes" id="UP001500298">
    <property type="component" value="Unassembled WGS sequence"/>
</dbReference>
<dbReference type="RefSeq" id="WP_345372447.1">
    <property type="nucleotide sequence ID" value="NZ_BAABJX010000038.1"/>
</dbReference>
<keyword evidence="3" id="KW-1185">Reference proteome</keyword>
<name>A0ABP9DC45_9BACT</name>
<reference evidence="3" key="1">
    <citation type="journal article" date="2019" name="Int. J. Syst. Evol. Microbiol.">
        <title>The Global Catalogue of Microorganisms (GCM) 10K type strain sequencing project: providing services to taxonomists for standard genome sequencing and annotation.</title>
        <authorList>
            <consortium name="The Broad Institute Genomics Platform"/>
            <consortium name="The Broad Institute Genome Sequencing Center for Infectious Disease"/>
            <person name="Wu L."/>
            <person name="Ma J."/>
        </authorList>
    </citation>
    <scope>NUCLEOTIDE SEQUENCE [LARGE SCALE GENOMIC DNA]</scope>
    <source>
        <strain evidence="3">JCM 18326</strain>
    </source>
</reference>
<feature type="compositionally biased region" description="Basic residues" evidence="1">
    <location>
        <begin position="67"/>
        <end position="79"/>
    </location>
</feature>